<keyword evidence="1" id="KW-0472">Membrane</keyword>
<keyword evidence="1" id="KW-0812">Transmembrane</keyword>
<evidence type="ECO:0000313" key="4">
    <source>
        <dbReference type="EMBL" id="OLF48000.1"/>
    </source>
</evidence>
<evidence type="ECO:0000256" key="1">
    <source>
        <dbReference type="SAM" id="Phobius"/>
    </source>
</evidence>
<keyword evidence="1" id="KW-1133">Transmembrane helix</keyword>
<reference evidence="5" key="1">
    <citation type="submission" date="2016-12" db="EMBL/GenBank/DDBJ databases">
        <authorList>
            <person name="Gulvik C.A."/>
        </authorList>
    </citation>
    <scope>NUCLEOTIDE SEQUENCE [LARGE SCALE GENOMIC DNA]</scope>
    <source>
        <strain evidence="5">NED12-00049-6B</strain>
    </source>
</reference>
<name>A0A1Q8E877_9STRE</name>
<evidence type="ECO:0000259" key="3">
    <source>
        <dbReference type="Pfam" id="PF13800"/>
    </source>
</evidence>
<dbReference type="OrthoDB" id="1730160at2"/>
<accession>A0A1Q8E877</accession>
<evidence type="ECO:0008006" key="6">
    <source>
        <dbReference type="Google" id="ProtNLM"/>
    </source>
</evidence>
<evidence type="ECO:0000259" key="2">
    <source>
        <dbReference type="Pfam" id="PF13791"/>
    </source>
</evidence>
<dbReference type="AlphaFoldDB" id="A0A1Q8E877"/>
<dbReference type="Pfam" id="PF13791">
    <property type="entry name" value="Sigma_reg_C"/>
    <property type="match status" value="1"/>
</dbReference>
<gene>
    <name evidence="4" type="ORF">BU202_05950</name>
</gene>
<organism evidence="4 5">
    <name type="scientific">Streptococcus cuniculi</name>
    <dbReference type="NCBI Taxonomy" id="1432788"/>
    <lineage>
        <taxon>Bacteria</taxon>
        <taxon>Bacillati</taxon>
        <taxon>Bacillota</taxon>
        <taxon>Bacilli</taxon>
        <taxon>Lactobacillales</taxon>
        <taxon>Streptococcaceae</taxon>
        <taxon>Streptococcus</taxon>
    </lineage>
</organism>
<keyword evidence="5" id="KW-1185">Reference proteome</keyword>
<dbReference type="InterPro" id="IPR029101">
    <property type="entry name" value="Sigma_reg_N"/>
</dbReference>
<dbReference type="Pfam" id="PF13800">
    <property type="entry name" value="Sigma_reg_N"/>
    <property type="match status" value="1"/>
</dbReference>
<sequence length="320" mass="36596">METFELLAKKTKKEWKKRTLFISLGTVLLAVVVGFLIWIGLSFLATKQHQQLDDYYYQRTTIAFPNMQQDNVRVTFAHNLGGHYEANLIKDIDGISVKYEEIETDFSAMKWNHDFLATFVLPSSVEQDSTEMAYSYKSHQKAALFFNPKASYGSKDVIRKPAQELPYLDQMKGQLVEVAISFDKQYTLAELKEKLPKNLKVNWYWIGSVSTENTAHKAISHLFGWAPRRQWPDPSYQEFYELLEEFSHSKEYKEMGQGGLAEDVKAHLASKGKVGKATFGGVILTGKAENFAQLENQDWIFASSIGASIPNQPYYQLDVE</sequence>
<dbReference type="InterPro" id="IPR025672">
    <property type="entry name" value="Sigma_reg_C_dom"/>
</dbReference>
<proteinExistence type="predicted"/>
<dbReference type="Proteomes" id="UP000186890">
    <property type="component" value="Unassembled WGS sequence"/>
</dbReference>
<comment type="caution">
    <text evidence="4">The sequence shown here is derived from an EMBL/GenBank/DDBJ whole genome shotgun (WGS) entry which is preliminary data.</text>
</comment>
<feature type="domain" description="Sigma factor regulator C-terminal" evidence="2">
    <location>
        <begin position="168"/>
        <end position="306"/>
    </location>
</feature>
<protein>
    <recommendedName>
        <fullName evidence="6">Sigma factor regulator C-terminal domain-containing protein</fullName>
    </recommendedName>
</protein>
<evidence type="ECO:0000313" key="5">
    <source>
        <dbReference type="Proteomes" id="UP000186890"/>
    </source>
</evidence>
<dbReference type="EMBL" id="MSJM01000004">
    <property type="protein sequence ID" value="OLF48000.1"/>
    <property type="molecule type" value="Genomic_DNA"/>
</dbReference>
<feature type="transmembrane region" description="Helical" evidence="1">
    <location>
        <begin position="20"/>
        <end position="41"/>
    </location>
</feature>
<dbReference type="RefSeq" id="WP_075104870.1">
    <property type="nucleotide sequence ID" value="NZ_MSJM01000004.1"/>
</dbReference>
<feature type="domain" description="Sigma factor regulator N-terminal" evidence="3">
    <location>
        <begin position="12"/>
        <end position="94"/>
    </location>
</feature>